<dbReference type="EMBL" id="MU865973">
    <property type="protein sequence ID" value="KAK4444723.1"/>
    <property type="molecule type" value="Genomic_DNA"/>
</dbReference>
<dbReference type="SMART" id="SM00256">
    <property type="entry name" value="FBOX"/>
    <property type="match status" value="1"/>
</dbReference>
<proteinExistence type="predicted"/>
<dbReference type="PROSITE" id="PS50181">
    <property type="entry name" value="FBOX"/>
    <property type="match status" value="1"/>
</dbReference>
<reference evidence="2" key="1">
    <citation type="journal article" date="2023" name="Mol. Phylogenet. Evol.">
        <title>Genome-scale phylogeny and comparative genomics of the fungal order Sordariales.</title>
        <authorList>
            <person name="Hensen N."/>
            <person name="Bonometti L."/>
            <person name="Westerberg I."/>
            <person name="Brannstrom I.O."/>
            <person name="Guillou S."/>
            <person name="Cros-Aarteil S."/>
            <person name="Calhoun S."/>
            <person name="Haridas S."/>
            <person name="Kuo A."/>
            <person name="Mondo S."/>
            <person name="Pangilinan J."/>
            <person name="Riley R."/>
            <person name="LaButti K."/>
            <person name="Andreopoulos B."/>
            <person name="Lipzen A."/>
            <person name="Chen C."/>
            <person name="Yan M."/>
            <person name="Daum C."/>
            <person name="Ng V."/>
            <person name="Clum A."/>
            <person name="Steindorff A."/>
            <person name="Ohm R.A."/>
            <person name="Martin F."/>
            <person name="Silar P."/>
            <person name="Natvig D.O."/>
            <person name="Lalanne C."/>
            <person name="Gautier V."/>
            <person name="Ament-Velasquez S.L."/>
            <person name="Kruys A."/>
            <person name="Hutchinson M.I."/>
            <person name="Powell A.J."/>
            <person name="Barry K."/>
            <person name="Miller A.N."/>
            <person name="Grigoriev I.V."/>
            <person name="Debuchy R."/>
            <person name="Gladieux P."/>
            <person name="Hiltunen Thoren M."/>
            <person name="Johannesson H."/>
        </authorList>
    </citation>
    <scope>NUCLEOTIDE SEQUENCE</scope>
    <source>
        <strain evidence="2">PSN243</strain>
    </source>
</reference>
<dbReference type="Pfam" id="PF00646">
    <property type="entry name" value="F-box"/>
    <property type="match status" value="1"/>
</dbReference>
<dbReference type="AlphaFoldDB" id="A0AAV9G9D8"/>
<reference evidence="2" key="2">
    <citation type="submission" date="2023-05" db="EMBL/GenBank/DDBJ databases">
        <authorList>
            <consortium name="Lawrence Berkeley National Laboratory"/>
            <person name="Steindorff A."/>
            <person name="Hensen N."/>
            <person name="Bonometti L."/>
            <person name="Westerberg I."/>
            <person name="Brannstrom I.O."/>
            <person name="Guillou S."/>
            <person name="Cros-Aarteil S."/>
            <person name="Calhoun S."/>
            <person name="Haridas S."/>
            <person name="Kuo A."/>
            <person name="Mondo S."/>
            <person name="Pangilinan J."/>
            <person name="Riley R."/>
            <person name="Labutti K."/>
            <person name="Andreopoulos B."/>
            <person name="Lipzen A."/>
            <person name="Chen C."/>
            <person name="Yanf M."/>
            <person name="Daum C."/>
            <person name="Ng V."/>
            <person name="Clum A."/>
            <person name="Ohm R."/>
            <person name="Martin F."/>
            <person name="Silar P."/>
            <person name="Natvig D."/>
            <person name="Lalanne C."/>
            <person name="Gautier V."/>
            <person name="Ament-Velasquez S.L."/>
            <person name="Kruys A."/>
            <person name="Hutchinson M.I."/>
            <person name="Powell A.J."/>
            <person name="Barry K."/>
            <person name="Miller A.N."/>
            <person name="Grigoriev I.V."/>
            <person name="Debuchy R."/>
            <person name="Gladieux P."/>
            <person name="Thoren M.H."/>
            <person name="Johannesson H."/>
        </authorList>
    </citation>
    <scope>NUCLEOTIDE SEQUENCE</scope>
    <source>
        <strain evidence="2">PSN243</strain>
    </source>
</reference>
<accession>A0AAV9G9D8</accession>
<dbReference type="SUPFAM" id="SSF81383">
    <property type="entry name" value="F-box domain"/>
    <property type="match status" value="1"/>
</dbReference>
<name>A0AAV9G9D8_9PEZI</name>
<dbReference type="InterPro" id="IPR036047">
    <property type="entry name" value="F-box-like_dom_sf"/>
</dbReference>
<keyword evidence="3" id="KW-1185">Reference proteome</keyword>
<evidence type="ECO:0000313" key="3">
    <source>
        <dbReference type="Proteomes" id="UP001321760"/>
    </source>
</evidence>
<protein>
    <recommendedName>
        <fullName evidence="1">F-box domain-containing protein</fullName>
    </recommendedName>
</protein>
<comment type="caution">
    <text evidence="2">The sequence shown here is derived from an EMBL/GenBank/DDBJ whole genome shotgun (WGS) entry which is preliminary data.</text>
</comment>
<dbReference type="InterPro" id="IPR001810">
    <property type="entry name" value="F-box_dom"/>
</dbReference>
<gene>
    <name evidence="2" type="ORF">QBC34DRAFT_474169</name>
</gene>
<evidence type="ECO:0000259" key="1">
    <source>
        <dbReference type="PROSITE" id="PS50181"/>
    </source>
</evidence>
<dbReference type="CDD" id="cd09917">
    <property type="entry name" value="F-box_SF"/>
    <property type="match status" value="1"/>
</dbReference>
<organism evidence="2 3">
    <name type="scientific">Podospora aff. communis PSN243</name>
    <dbReference type="NCBI Taxonomy" id="3040156"/>
    <lineage>
        <taxon>Eukaryota</taxon>
        <taxon>Fungi</taxon>
        <taxon>Dikarya</taxon>
        <taxon>Ascomycota</taxon>
        <taxon>Pezizomycotina</taxon>
        <taxon>Sordariomycetes</taxon>
        <taxon>Sordariomycetidae</taxon>
        <taxon>Sordariales</taxon>
        <taxon>Podosporaceae</taxon>
        <taxon>Podospora</taxon>
    </lineage>
</organism>
<sequence>MCIPKPIFRPLSERSLLLLEDQSIEPYNTTTIDIPALLSTTTYPSTGSPFNLTYTQLPPSSQHKITTFFLSPFPSAPESRLGSLQPLPLEILHLILSPLPIATLFHLRHVNRRLRQVIHSLPLYTTLATHASAVLLATYRFDLLPNLTLPSLYTLATSDTCFHCGEFAPCIFMPTLQRCCAQCHSPGSRFHKAEVWDVLRITPAQRRLLAEYESEEFRVVRSVPGFYPERRYITKGKRRETLKKRHWVVAKGRVPLKEGLGFKVGVERWNKEGDEVLRDLSGMCQVMVPPVELVDRERKGEEQRGVSCLGCRENWERESFGAWAAGWLPDCGSPVKGMTWRLYSGRGFVKHFEWCRAAQGIWKRRLREGVDGGEVVEGERIGAGVGLVAVSE</sequence>
<dbReference type="Proteomes" id="UP001321760">
    <property type="component" value="Unassembled WGS sequence"/>
</dbReference>
<feature type="domain" description="F-box" evidence="1">
    <location>
        <begin position="81"/>
        <end position="127"/>
    </location>
</feature>
<evidence type="ECO:0000313" key="2">
    <source>
        <dbReference type="EMBL" id="KAK4444723.1"/>
    </source>
</evidence>